<evidence type="ECO:0000256" key="2">
    <source>
        <dbReference type="ARBA" id="ARBA00023125"/>
    </source>
</evidence>
<accession>A0A4V1KIK2</accession>
<dbReference type="InterPro" id="IPR028978">
    <property type="entry name" value="Chorismate_lyase_/UTRA_dom_sf"/>
</dbReference>
<dbReference type="SUPFAM" id="SSF46785">
    <property type="entry name" value="Winged helix' DNA-binding domain"/>
    <property type="match status" value="1"/>
</dbReference>
<dbReference type="SMART" id="SM00345">
    <property type="entry name" value="HTH_GNTR"/>
    <property type="match status" value="1"/>
</dbReference>
<evidence type="ECO:0000259" key="5">
    <source>
        <dbReference type="PROSITE" id="PS50949"/>
    </source>
</evidence>
<dbReference type="Pfam" id="PF07702">
    <property type="entry name" value="UTRA"/>
    <property type="match status" value="1"/>
</dbReference>
<reference evidence="6 7" key="1">
    <citation type="submission" date="2018-12" db="EMBL/GenBank/DDBJ databases">
        <title>bacterium Hansschlegelia zhihuaiae S113.</title>
        <authorList>
            <person name="He J."/>
        </authorList>
    </citation>
    <scope>NUCLEOTIDE SEQUENCE [LARGE SCALE GENOMIC DNA]</scope>
    <source>
        <strain evidence="6 7">S 113</strain>
    </source>
</reference>
<dbReference type="PROSITE" id="PS50949">
    <property type="entry name" value="HTH_GNTR"/>
    <property type="match status" value="1"/>
</dbReference>
<keyword evidence="1" id="KW-0805">Transcription regulation</keyword>
<dbReference type="InterPro" id="IPR011663">
    <property type="entry name" value="UTRA"/>
</dbReference>
<dbReference type="GO" id="GO:0003677">
    <property type="term" value="F:DNA binding"/>
    <property type="evidence" value="ECO:0007669"/>
    <property type="project" value="UniProtKB-KW"/>
</dbReference>
<dbReference type="GO" id="GO:0003700">
    <property type="term" value="F:DNA-binding transcription factor activity"/>
    <property type="evidence" value="ECO:0007669"/>
    <property type="project" value="InterPro"/>
</dbReference>
<dbReference type="SUPFAM" id="SSF64288">
    <property type="entry name" value="Chorismate lyase-like"/>
    <property type="match status" value="1"/>
</dbReference>
<dbReference type="AlphaFoldDB" id="A0A4V1KIK2"/>
<keyword evidence="7" id="KW-1185">Reference proteome</keyword>
<evidence type="ECO:0000256" key="1">
    <source>
        <dbReference type="ARBA" id="ARBA00023015"/>
    </source>
</evidence>
<dbReference type="Gene3D" id="3.40.1410.10">
    <property type="entry name" value="Chorismate lyase-like"/>
    <property type="match status" value="1"/>
</dbReference>
<name>A0A4V1KIK2_9HYPH</name>
<evidence type="ECO:0000313" key="6">
    <source>
        <dbReference type="EMBL" id="RXF70982.1"/>
    </source>
</evidence>
<keyword evidence="2" id="KW-0238">DNA-binding</keyword>
<dbReference type="PANTHER" id="PTHR44846:SF1">
    <property type="entry name" value="MANNOSYL-D-GLYCERATE TRANSPORT_METABOLISM SYSTEM REPRESSOR MNGR-RELATED"/>
    <property type="match status" value="1"/>
</dbReference>
<dbReference type="SMART" id="SM00866">
    <property type="entry name" value="UTRA"/>
    <property type="match status" value="1"/>
</dbReference>
<dbReference type="GO" id="GO:0045892">
    <property type="term" value="P:negative regulation of DNA-templated transcription"/>
    <property type="evidence" value="ECO:0007669"/>
    <property type="project" value="TreeGrafter"/>
</dbReference>
<feature type="domain" description="HTH gntR-type" evidence="5">
    <location>
        <begin position="68"/>
        <end position="136"/>
    </location>
</feature>
<evidence type="ECO:0000256" key="4">
    <source>
        <dbReference type="SAM" id="MobiDB-lite"/>
    </source>
</evidence>
<dbReference type="Pfam" id="PF00392">
    <property type="entry name" value="GntR"/>
    <property type="match status" value="1"/>
</dbReference>
<sequence>MDAADRGLGRTIGQPRSARLRSAGRRLLKTDVLCSGADLLNAARSDPRGGEALAELKRRVDDPAHAGEPRHVRLRAAILGLLADGAWAPGDKLPPEMELARASGLSLGTAQKALGALAREGVLARLHGHGTFVAGDASQADRLLHFRFIGDGDDAIAPVYAEAIDRRVIKASGPWSKLLAGAERFIRIRRRINVAQEFDCLSEFYIDADRFAAILDLPMQELHRVVIRAVLASRFNTPTFAVDQRVYASRFPAAICKLLKLEKDPFGLVLEVRSYTHHRQPFAFQNIFIPPNARRLQLTSPLDPAAGRGKEKDLPSLRRSWS</sequence>
<dbReference type="InterPro" id="IPR000524">
    <property type="entry name" value="Tscrpt_reg_HTH_GntR"/>
</dbReference>
<feature type="region of interest" description="Disordered" evidence="4">
    <location>
        <begin position="299"/>
        <end position="322"/>
    </location>
</feature>
<dbReference type="InterPro" id="IPR050679">
    <property type="entry name" value="Bact_HTH_transcr_reg"/>
</dbReference>
<dbReference type="EMBL" id="RYFI01000016">
    <property type="protein sequence ID" value="RXF70982.1"/>
    <property type="molecule type" value="Genomic_DNA"/>
</dbReference>
<organism evidence="6 7">
    <name type="scientific">Hansschlegelia zhihuaiae</name>
    <dbReference type="NCBI Taxonomy" id="405005"/>
    <lineage>
        <taxon>Bacteria</taxon>
        <taxon>Pseudomonadati</taxon>
        <taxon>Pseudomonadota</taxon>
        <taxon>Alphaproteobacteria</taxon>
        <taxon>Hyphomicrobiales</taxon>
        <taxon>Methylopilaceae</taxon>
        <taxon>Hansschlegelia</taxon>
    </lineage>
</organism>
<comment type="caution">
    <text evidence="6">The sequence shown here is derived from an EMBL/GenBank/DDBJ whole genome shotgun (WGS) entry which is preliminary data.</text>
</comment>
<dbReference type="OrthoDB" id="9809707at2"/>
<dbReference type="InterPro" id="IPR036390">
    <property type="entry name" value="WH_DNA-bd_sf"/>
</dbReference>
<dbReference type="Proteomes" id="UP000289708">
    <property type="component" value="Unassembled WGS sequence"/>
</dbReference>
<dbReference type="PANTHER" id="PTHR44846">
    <property type="entry name" value="MANNOSYL-D-GLYCERATE TRANSPORT/METABOLISM SYSTEM REPRESSOR MNGR-RELATED"/>
    <property type="match status" value="1"/>
</dbReference>
<dbReference type="CDD" id="cd07377">
    <property type="entry name" value="WHTH_GntR"/>
    <property type="match status" value="1"/>
</dbReference>
<evidence type="ECO:0000313" key="7">
    <source>
        <dbReference type="Proteomes" id="UP000289708"/>
    </source>
</evidence>
<dbReference type="Gene3D" id="1.10.10.10">
    <property type="entry name" value="Winged helix-like DNA-binding domain superfamily/Winged helix DNA-binding domain"/>
    <property type="match status" value="1"/>
</dbReference>
<protein>
    <submittedName>
        <fullName evidence="6">GntR family transcriptional regulator</fullName>
    </submittedName>
</protein>
<gene>
    <name evidence="6" type="ORF">EK403_16405</name>
</gene>
<keyword evidence="3" id="KW-0804">Transcription</keyword>
<proteinExistence type="predicted"/>
<dbReference type="InterPro" id="IPR036388">
    <property type="entry name" value="WH-like_DNA-bd_sf"/>
</dbReference>
<evidence type="ECO:0000256" key="3">
    <source>
        <dbReference type="ARBA" id="ARBA00023163"/>
    </source>
</evidence>